<evidence type="ECO:0000256" key="5">
    <source>
        <dbReference type="PROSITE-ProRule" id="PRU00169"/>
    </source>
</evidence>
<evidence type="ECO:0000256" key="2">
    <source>
        <dbReference type="ARBA" id="ARBA00022840"/>
    </source>
</evidence>
<evidence type="ECO:0000256" key="4">
    <source>
        <dbReference type="ARBA" id="ARBA00023163"/>
    </source>
</evidence>
<reference evidence="8 9" key="1">
    <citation type="submission" date="2016-02" db="EMBL/GenBank/DDBJ databases">
        <title>Draft genome sequence of Aeromonas trota strain 1999lcr isolated from cerebrospinal fluid (CSF).</title>
        <authorList>
            <person name="Dallagassa C.B."/>
            <person name="Prediger K.C."/>
            <person name="Weiss V.A."/>
            <person name="Assis F.E."/>
            <person name="Baura V."/>
            <person name="Cruz L.M."/>
            <person name="Souza E.M."/>
            <person name="Pedrosa F.O."/>
            <person name="Fadel-Picheth C.M."/>
        </authorList>
    </citation>
    <scope>NUCLEOTIDE SEQUENCE [LARGE SCALE GENOMIC DNA]</scope>
    <source>
        <strain evidence="8 9">1999lcr</strain>
    </source>
</reference>
<dbReference type="GO" id="GO:0000160">
    <property type="term" value="P:phosphorelay signal transduction system"/>
    <property type="evidence" value="ECO:0007669"/>
    <property type="project" value="InterPro"/>
</dbReference>
<dbReference type="Pfam" id="PF25601">
    <property type="entry name" value="AAA_lid_14"/>
    <property type="match status" value="1"/>
</dbReference>
<dbReference type="InterPro" id="IPR003593">
    <property type="entry name" value="AAA+_ATPase"/>
</dbReference>
<dbReference type="GO" id="GO:0006355">
    <property type="term" value="P:regulation of DNA-templated transcription"/>
    <property type="evidence" value="ECO:0007669"/>
    <property type="project" value="InterPro"/>
</dbReference>
<dbReference type="Gene3D" id="1.10.10.60">
    <property type="entry name" value="Homeodomain-like"/>
    <property type="match status" value="1"/>
</dbReference>
<dbReference type="Pfam" id="PF00158">
    <property type="entry name" value="Sigma54_activat"/>
    <property type="match status" value="1"/>
</dbReference>
<keyword evidence="1" id="KW-0547">Nucleotide-binding</keyword>
<dbReference type="InterPro" id="IPR002078">
    <property type="entry name" value="Sigma_54_int"/>
</dbReference>
<dbReference type="CDD" id="cd00156">
    <property type="entry name" value="REC"/>
    <property type="match status" value="1"/>
</dbReference>
<dbReference type="InterPro" id="IPR011006">
    <property type="entry name" value="CheY-like_superfamily"/>
</dbReference>
<feature type="modified residue" description="4-aspartylphosphate" evidence="5">
    <location>
        <position position="61"/>
    </location>
</feature>
<dbReference type="STRING" id="29489.VL01_08880"/>
<dbReference type="InterPro" id="IPR025944">
    <property type="entry name" value="Sigma_54_int_dom_CS"/>
</dbReference>
<dbReference type="OrthoDB" id="9804019at2"/>
<dbReference type="Proteomes" id="UP000078435">
    <property type="component" value="Unassembled WGS sequence"/>
</dbReference>
<dbReference type="AlphaFoldDB" id="A0A175VLR8"/>
<evidence type="ECO:0000256" key="3">
    <source>
        <dbReference type="ARBA" id="ARBA00023015"/>
    </source>
</evidence>
<dbReference type="PROSITE" id="PS50110">
    <property type="entry name" value="RESPONSE_REGULATORY"/>
    <property type="match status" value="1"/>
</dbReference>
<dbReference type="PROSITE" id="PS00675">
    <property type="entry name" value="SIGMA54_INTERACT_1"/>
    <property type="match status" value="1"/>
</dbReference>
<name>A0A175VLR8_AEREN</name>
<evidence type="ECO:0000313" key="8">
    <source>
        <dbReference type="EMBL" id="KXU81716.1"/>
    </source>
</evidence>
<dbReference type="Gene3D" id="3.40.50.2300">
    <property type="match status" value="1"/>
</dbReference>
<gene>
    <name evidence="8" type="ORF">LCR_08430</name>
</gene>
<dbReference type="InterPro" id="IPR001789">
    <property type="entry name" value="Sig_transdc_resp-reg_receiver"/>
</dbReference>
<dbReference type="RefSeq" id="WP_026457779.1">
    <property type="nucleotide sequence ID" value="NZ_AP027939.1"/>
</dbReference>
<feature type="domain" description="Sigma-54 factor interaction" evidence="6">
    <location>
        <begin position="150"/>
        <end position="378"/>
    </location>
</feature>
<dbReference type="PANTHER" id="PTHR32071:SF91">
    <property type="entry name" value="TUNGSTATE-RESPONSIVE TWO COMPONENT SIGMA54-DEPENDENT SIGNAL TRANSDUCTION SYSTEM RESPONSE REGULATOR FIS FAMILY"/>
    <property type="match status" value="1"/>
</dbReference>
<dbReference type="CDD" id="cd00009">
    <property type="entry name" value="AAA"/>
    <property type="match status" value="1"/>
</dbReference>
<organism evidence="8 9">
    <name type="scientific">Aeromonas enteropelogenes</name>
    <name type="common">Aeromonas trota</name>
    <dbReference type="NCBI Taxonomy" id="29489"/>
    <lineage>
        <taxon>Bacteria</taxon>
        <taxon>Pseudomonadati</taxon>
        <taxon>Pseudomonadota</taxon>
        <taxon>Gammaproteobacteria</taxon>
        <taxon>Aeromonadales</taxon>
        <taxon>Aeromonadaceae</taxon>
        <taxon>Aeromonas</taxon>
    </lineage>
</organism>
<protein>
    <submittedName>
        <fullName evidence="8">Fis family transcriptional regulator</fullName>
    </submittedName>
</protein>
<dbReference type="PROSITE" id="PS00688">
    <property type="entry name" value="SIGMA54_INTERACT_3"/>
    <property type="match status" value="1"/>
</dbReference>
<comment type="caution">
    <text evidence="8">The sequence shown here is derived from an EMBL/GenBank/DDBJ whole genome shotgun (WGS) entry which is preliminary data.</text>
</comment>
<evidence type="ECO:0000259" key="7">
    <source>
        <dbReference type="PROSITE" id="PS50110"/>
    </source>
</evidence>
<dbReference type="InterPro" id="IPR027417">
    <property type="entry name" value="P-loop_NTPase"/>
</dbReference>
<evidence type="ECO:0000313" key="9">
    <source>
        <dbReference type="Proteomes" id="UP000078435"/>
    </source>
</evidence>
<dbReference type="GO" id="GO:0005524">
    <property type="term" value="F:ATP binding"/>
    <property type="evidence" value="ECO:0007669"/>
    <property type="project" value="UniProtKB-KW"/>
</dbReference>
<keyword evidence="5" id="KW-0597">Phosphoprotein</keyword>
<sequence length="452" mass="50207">MTAPLNRWSALSLLIVDDEPGMRSFLAKALAKRFAQIETAASVEEAEALRSRLHFDLIIADIRLPGRSGIEWHEAVDPGTRRSDIIFMTGFGDMETALKALRLGASDFILKPFNLEQMIQAVDRVIERRQMERENLLLRREVSKLFPPTLIGDSAKTCELKTLIARVAPSNAAVLVEGESGTGKELVARALHQLSGRMGAFVPLNCAAIAPELLESELFGHVQGAFTGARKGRDGLFRVAHQGTLFLDEIGEMPLAMQASLLRALEQKAIRPVGAERELAVDVRIVAATNRNLKTEVDAGRFREDLFYRLNVVALQVAPLRERIDDIPALVHHFTRQLTAEMGMGSLNWTHEDVVAMQAYPWPGNVRELRNLIERCLLLGKPPAEYWRSSQPDSAAGKGEEGYPLEWPLAEVEKAHILQVVASFDGNKSAASRVLGVARKTLERKFKEWAIE</sequence>
<dbReference type="PROSITE" id="PS50045">
    <property type="entry name" value="SIGMA54_INTERACT_4"/>
    <property type="match status" value="1"/>
</dbReference>
<dbReference type="PANTHER" id="PTHR32071">
    <property type="entry name" value="TRANSCRIPTIONAL REGULATORY PROTEIN"/>
    <property type="match status" value="1"/>
</dbReference>
<dbReference type="SMART" id="SM00382">
    <property type="entry name" value="AAA"/>
    <property type="match status" value="1"/>
</dbReference>
<dbReference type="InterPro" id="IPR002197">
    <property type="entry name" value="HTH_Fis"/>
</dbReference>
<dbReference type="InterPro" id="IPR025662">
    <property type="entry name" value="Sigma_54_int_dom_ATP-bd_1"/>
</dbReference>
<dbReference type="Pfam" id="PF00072">
    <property type="entry name" value="Response_reg"/>
    <property type="match status" value="1"/>
</dbReference>
<dbReference type="SUPFAM" id="SSF52172">
    <property type="entry name" value="CheY-like"/>
    <property type="match status" value="1"/>
</dbReference>
<feature type="domain" description="Response regulatory" evidence="7">
    <location>
        <begin position="12"/>
        <end position="126"/>
    </location>
</feature>
<dbReference type="GO" id="GO:0043565">
    <property type="term" value="F:sequence-specific DNA binding"/>
    <property type="evidence" value="ECO:0007669"/>
    <property type="project" value="InterPro"/>
</dbReference>
<dbReference type="SUPFAM" id="SSF46689">
    <property type="entry name" value="Homeodomain-like"/>
    <property type="match status" value="1"/>
</dbReference>
<keyword evidence="2" id="KW-0067">ATP-binding</keyword>
<evidence type="ECO:0000259" key="6">
    <source>
        <dbReference type="PROSITE" id="PS50045"/>
    </source>
</evidence>
<keyword evidence="3" id="KW-0805">Transcription regulation</keyword>
<dbReference type="Pfam" id="PF02954">
    <property type="entry name" value="HTH_8"/>
    <property type="match status" value="1"/>
</dbReference>
<dbReference type="Gene3D" id="1.10.8.60">
    <property type="match status" value="1"/>
</dbReference>
<dbReference type="FunFam" id="3.40.50.300:FF:000006">
    <property type="entry name" value="DNA-binding transcriptional regulator NtrC"/>
    <property type="match status" value="1"/>
</dbReference>
<dbReference type="InterPro" id="IPR058031">
    <property type="entry name" value="AAA_lid_NorR"/>
</dbReference>
<accession>A0A175VLR8</accession>
<proteinExistence type="predicted"/>
<dbReference type="InterPro" id="IPR009057">
    <property type="entry name" value="Homeodomain-like_sf"/>
</dbReference>
<dbReference type="EMBL" id="JMGO02000002">
    <property type="protein sequence ID" value="KXU81716.1"/>
    <property type="molecule type" value="Genomic_DNA"/>
</dbReference>
<evidence type="ECO:0000256" key="1">
    <source>
        <dbReference type="ARBA" id="ARBA00022741"/>
    </source>
</evidence>
<dbReference type="SUPFAM" id="SSF52540">
    <property type="entry name" value="P-loop containing nucleoside triphosphate hydrolases"/>
    <property type="match status" value="1"/>
</dbReference>
<dbReference type="Gene3D" id="3.40.50.300">
    <property type="entry name" value="P-loop containing nucleotide triphosphate hydrolases"/>
    <property type="match status" value="1"/>
</dbReference>
<dbReference type="SMART" id="SM00448">
    <property type="entry name" value="REC"/>
    <property type="match status" value="1"/>
</dbReference>
<keyword evidence="4" id="KW-0804">Transcription</keyword>